<dbReference type="Gene3D" id="3.30.1360.200">
    <property type="match status" value="2"/>
</dbReference>
<name>A0A1H7Y9V1_STRJI</name>
<dbReference type="InterPro" id="IPR022813">
    <property type="entry name" value="SecD/SecF_arch_bac"/>
</dbReference>
<accession>A0A1H7Y9V1</accession>
<dbReference type="GO" id="GO:0015031">
    <property type="term" value="P:protein transport"/>
    <property type="evidence" value="ECO:0007669"/>
    <property type="project" value="UniProtKB-KW"/>
</dbReference>
<keyword evidence="4" id="KW-0653">Protein transport</keyword>
<dbReference type="STRING" id="235985.SAMN05414137_12788"/>
<feature type="domain" description="SecDF P1 head subdomain" evidence="9">
    <location>
        <begin position="221"/>
        <end position="325"/>
    </location>
</feature>
<dbReference type="InterPro" id="IPR054384">
    <property type="entry name" value="SecDF_P1_head"/>
</dbReference>
<dbReference type="Pfam" id="PF22599">
    <property type="entry name" value="SecDF_P1_head"/>
    <property type="match status" value="1"/>
</dbReference>
<keyword evidence="5" id="KW-1133">Transmembrane helix</keyword>
<dbReference type="GO" id="GO:0005886">
    <property type="term" value="C:plasma membrane"/>
    <property type="evidence" value="ECO:0007669"/>
    <property type="project" value="TreeGrafter"/>
</dbReference>
<sequence length="336" mass="33189">MRKSRSIPFAVGAAVGLSLLTGCAGQSPARPGTWAATGPSAHAPAQPTAGHASSGLPSVAVYAPQQPLTQAQLQAAAQVLRERAAGMGLRSAQVTLVPQGIQVSAPGATRDELVALGQTGSLAFRPVLAEAQMATSVTGASPSPSGTGQALAQTATGPTTSGRTVTGQTGGMVPADLQTAFDALDCVHPSSSDVAAVEVASPAAQIVACDTAAVNGIHTKYALGPVAVPGADVASAKASYSTQIGEWQVDLSFNSAGTSAFANVTAQLAANQSPTNEFAIVLSGTVQSSPYVSTAIPGGQAQITGSFDQAGATALAAELTHGSIPPLTLEQTMIPG</sequence>
<evidence type="ECO:0000256" key="8">
    <source>
        <dbReference type="SAM" id="MobiDB-lite"/>
    </source>
</evidence>
<feature type="region of interest" description="Disordered" evidence="8">
    <location>
        <begin position="138"/>
        <end position="163"/>
    </location>
</feature>
<keyword evidence="6" id="KW-0811">Translocation</keyword>
<keyword evidence="7" id="KW-0472">Membrane</keyword>
<evidence type="ECO:0000256" key="6">
    <source>
        <dbReference type="ARBA" id="ARBA00023010"/>
    </source>
</evidence>
<proteinExistence type="predicted"/>
<organism evidence="10 11">
    <name type="scientific">Streptacidiphilus jiangxiensis</name>
    <dbReference type="NCBI Taxonomy" id="235985"/>
    <lineage>
        <taxon>Bacteria</taxon>
        <taxon>Bacillati</taxon>
        <taxon>Actinomycetota</taxon>
        <taxon>Actinomycetes</taxon>
        <taxon>Kitasatosporales</taxon>
        <taxon>Streptomycetaceae</taxon>
        <taxon>Streptacidiphilus</taxon>
    </lineage>
</organism>
<dbReference type="OrthoDB" id="5122697at2"/>
<evidence type="ECO:0000256" key="5">
    <source>
        <dbReference type="ARBA" id="ARBA00022989"/>
    </source>
</evidence>
<evidence type="ECO:0000256" key="2">
    <source>
        <dbReference type="ARBA" id="ARBA00022475"/>
    </source>
</evidence>
<feature type="region of interest" description="Disordered" evidence="8">
    <location>
        <begin position="28"/>
        <end position="54"/>
    </location>
</feature>
<gene>
    <name evidence="10" type="ORF">SAMN05414137_12788</name>
</gene>
<evidence type="ECO:0000256" key="1">
    <source>
        <dbReference type="ARBA" id="ARBA00022448"/>
    </source>
</evidence>
<reference evidence="11" key="1">
    <citation type="submission" date="2016-10" db="EMBL/GenBank/DDBJ databases">
        <authorList>
            <person name="Varghese N."/>
        </authorList>
    </citation>
    <scope>NUCLEOTIDE SEQUENCE [LARGE SCALE GENOMIC DNA]</scope>
    <source>
        <strain evidence="11">DSM 45096 / BCRC 16803 / CGMCC 4.1857 / CIP 109030 / JCM 12277 / KCTC 19219 / NBRC 100920 / 33214</strain>
    </source>
</reference>
<evidence type="ECO:0000313" key="10">
    <source>
        <dbReference type="EMBL" id="SEM42763.1"/>
    </source>
</evidence>
<dbReference type="EMBL" id="FOAZ01000027">
    <property type="protein sequence ID" value="SEM42763.1"/>
    <property type="molecule type" value="Genomic_DNA"/>
</dbReference>
<keyword evidence="1" id="KW-0813">Transport</keyword>
<evidence type="ECO:0000259" key="9">
    <source>
        <dbReference type="Pfam" id="PF22599"/>
    </source>
</evidence>
<keyword evidence="11" id="KW-1185">Reference proteome</keyword>
<dbReference type="PROSITE" id="PS51257">
    <property type="entry name" value="PROKAR_LIPOPROTEIN"/>
    <property type="match status" value="1"/>
</dbReference>
<dbReference type="eggNOG" id="COG0342">
    <property type="taxonomic scope" value="Bacteria"/>
</dbReference>
<evidence type="ECO:0000256" key="4">
    <source>
        <dbReference type="ARBA" id="ARBA00022927"/>
    </source>
</evidence>
<dbReference type="PANTHER" id="PTHR30081:SF1">
    <property type="entry name" value="PROTEIN TRANSLOCASE SUBUNIT SECD"/>
    <property type="match status" value="1"/>
</dbReference>
<evidence type="ECO:0000256" key="3">
    <source>
        <dbReference type="ARBA" id="ARBA00022692"/>
    </source>
</evidence>
<dbReference type="Gene3D" id="3.30.70.3400">
    <property type="match status" value="1"/>
</dbReference>
<evidence type="ECO:0000256" key="7">
    <source>
        <dbReference type="ARBA" id="ARBA00023136"/>
    </source>
</evidence>
<evidence type="ECO:0000313" key="11">
    <source>
        <dbReference type="Proteomes" id="UP000183015"/>
    </source>
</evidence>
<keyword evidence="3" id="KW-0812">Transmembrane</keyword>
<dbReference type="RefSeq" id="WP_042456002.1">
    <property type="nucleotide sequence ID" value="NZ_BBPN01000039.1"/>
</dbReference>
<keyword evidence="2" id="KW-1003">Cell membrane</keyword>
<dbReference type="Proteomes" id="UP000183015">
    <property type="component" value="Unassembled WGS sequence"/>
</dbReference>
<dbReference type="AlphaFoldDB" id="A0A1H7Y9V1"/>
<dbReference type="PANTHER" id="PTHR30081">
    <property type="entry name" value="PROTEIN-EXPORT MEMBRANE PROTEIN SEC"/>
    <property type="match status" value="1"/>
</dbReference>
<protein>
    <submittedName>
        <fullName evidence="10">Preprotein translocase subunit SecD</fullName>
    </submittedName>
</protein>